<keyword evidence="2" id="KW-0418">Kinase</keyword>
<keyword evidence="3" id="KW-0902">Two-component regulatory system</keyword>
<dbReference type="Proteomes" id="UP000818266">
    <property type="component" value="Unassembled WGS sequence"/>
</dbReference>
<comment type="caution">
    <text evidence="6">The sequence shown here is derived from an EMBL/GenBank/DDBJ whole genome shotgun (WGS) entry which is preliminary data.</text>
</comment>
<evidence type="ECO:0000256" key="2">
    <source>
        <dbReference type="ARBA" id="ARBA00022777"/>
    </source>
</evidence>
<feature type="transmembrane region" description="Helical" evidence="4">
    <location>
        <begin position="73"/>
        <end position="94"/>
    </location>
</feature>
<dbReference type="Gene3D" id="3.30.565.10">
    <property type="entry name" value="Histidine kinase-like ATPase, C-terminal domain"/>
    <property type="match status" value="1"/>
</dbReference>
<dbReference type="InterPro" id="IPR036890">
    <property type="entry name" value="HATPase_C_sf"/>
</dbReference>
<evidence type="ECO:0000256" key="4">
    <source>
        <dbReference type="SAM" id="Phobius"/>
    </source>
</evidence>
<dbReference type="GO" id="GO:0000160">
    <property type="term" value="P:phosphorelay signal transduction system"/>
    <property type="evidence" value="ECO:0007669"/>
    <property type="project" value="UniProtKB-KW"/>
</dbReference>
<evidence type="ECO:0000256" key="3">
    <source>
        <dbReference type="ARBA" id="ARBA00023012"/>
    </source>
</evidence>
<keyword evidence="4" id="KW-1133">Transmembrane helix</keyword>
<dbReference type="OrthoDB" id="3534856at2"/>
<evidence type="ECO:0000313" key="7">
    <source>
        <dbReference type="Proteomes" id="UP000818266"/>
    </source>
</evidence>
<dbReference type="AlphaFoldDB" id="A0A9E5JQ61"/>
<feature type="transmembrane region" description="Helical" evidence="4">
    <location>
        <begin position="48"/>
        <end position="66"/>
    </location>
</feature>
<organism evidence="6 7">
    <name type="scientific">Microcella pacifica</name>
    <dbReference type="NCBI Taxonomy" id="2591847"/>
    <lineage>
        <taxon>Bacteria</taxon>
        <taxon>Bacillati</taxon>
        <taxon>Actinomycetota</taxon>
        <taxon>Actinomycetes</taxon>
        <taxon>Micrococcales</taxon>
        <taxon>Microbacteriaceae</taxon>
        <taxon>Microcella</taxon>
    </lineage>
</organism>
<dbReference type="Pfam" id="PF02518">
    <property type="entry name" value="HATPase_c"/>
    <property type="match status" value="1"/>
</dbReference>
<dbReference type="RefSeq" id="WP_152583900.1">
    <property type="nucleotide sequence ID" value="NZ_VIKT02000017.1"/>
</dbReference>
<feature type="domain" description="Histidine kinase/HSP90-like ATPase" evidence="5">
    <location>
        <begin position="300"/>
        <end position="390"/>
    </location>
</feature>
<dbReference type="InterPro" id="IPR003594">
    <property type="entry name" value="HATPase_dom"/>
</dbReference>
<dbReference type="SUPFAM" id="SSF55874">
    <property type="entry name" value="ATPase domain of HSP90 chaperone/DNA topoisomerase II/histidine kinase"/>
    <property type="match status" value="1"/>
</dbReference>
<feature type="transmembrane region" description="Helical" evidence="4">
    <location>
        <begin position="134"/>
        <end position="155"/>
    </location>
</feature>
<gene>
    <name evidence="6" type="ORF">FK219_010025</name>
</gene>
<name>A0A9E5JQ61_9MICO</name>
<proteinExistence type="predicted"/>
<dbReference type="EMBL" id="VIKT02000017">
    <property type="protein sequence ID" value="NHF63570.1"/>
    <property type="molecule type" value="Genomic_DNA"/>
</dbReference>
<feature type="transmembrane region" description="Helical" evidence="4">
    <location>
        <begin position="21"/>
        <end position="42"/>
    </location>
</feature>
<dbReference type="InterPro" id="IPR050482">
    <property type="entry name" value="Sensor_HK_TwoCompSys"/>
</dbReference>
<evidence type="ECO:0000256" key="1">
    <source>
        <dbReference type="ARBA" id="ARBA00022679"/>
    </source>
</evidence>
<evidence type="ECO:0000259" key="5">
    <source>
        <dbReference type="Pfam" id="PF02518"/>
    </source>
</evidence>
<feature type="transmembrane region" description="Helical" evidence="4">
    <location>
        <begin position="106"/>
        <end position="122"/>
    </location>
</feature>
<sequence length="395" mass="41102">MPLGLPSHLAARTTTRAVARAGHAIAAVSLVSVGIVGLSVEVSLPEVALWPALLALLPMLALLVMLDRTPSRFIAGCYVVIGGLGVYLSTLIVSTELGAPIAYDDYVVQLLKLALMMVVGVTPKARDAIAWTTLGYVAGELATFAALATVGAGWQFDGTPLAIYLAIVGTLAVVGAERFTTRASQSALFRAARDEQLAEVRAVFESRATALLHDTVLNQLAVVTATPDARLSREVRESIAADLAMIVGEEWFAVDAPSDGTAGAQRAELLRRAVAEAGGELEVTLAGDLDALETLPRETADELVRAIAQCISNVRRHAQTTHAEIVVGASPEELSVMVIDAGVGFDVAGRSGGRLGVGSSIIGRLDSIGGAATVWSQPGKGTSVMLRVPTGVPRR</sequence>
<dbReference type="PANTHER" id="PTHR24421">
    <property type="entry name" value="NITRATE/NITRITE SENSOR PROTEIN NARX-RELATED"/>
    <property type="match status" value="1"/>
</dbReference>
<evidence type="ECO:0000313" key="6">
    <source>
        <dbReference type="EMBL" id="NHF63570.1"/>
    </source>
</evidence>
<keyword evidence="7" id="KW-1185">Reference proteome</keyword>
<dbReference type="CDD" id="cd16917">
    <property type="entry name" value="HATPase_UhpB-NarQ-NarX-like"/>
    <property type="match status" value="1"/>
</dbReference>
<reference evidence="6 7" key="2">
    <citation type="submission" date="2020-03" db="EMBL/GenBank/DDBJ databases">
        <title>Chryseoglobus sp. isolated from a deep-sea seamount.</title>
        <authorList>
            <person name="Zhang D.-C."/>
        </authorList>
    </citation>
    <scope>NUCLEOTIDE SEQUENCE [LARGE SCALE GENOMIC DNA]</scope>
    <source>
        <strain evidence="6 7">KN1116</strain>
    </source>
</reference>
<protein>
    <recommendedName>
        <fullName evidence="5">Histidine kinase/HSP90-like ATPase domain-containing protein</fullName>
    </recommendedName>
</protein>
<keyword evidence="4" id="KW-0472">Membrane</keyword>
<accession>A0A9E5JQ61</accession>
<keyword evidence="1" id="KW-0808">Transferase</keyword>
<reference evidence="6 7" key="1">
    <citation type="submission" date="2019-06" db="EMBL/GenBank/DDBJ databases">
        <authorList>
            <person name="De-Chao Zhang Q."/>
        </authorList>
    </citation>
    <scope>NUCLEOTIDE SEQUENCE [LARGE SCALE GENOMIC DNA]</scope>
    <source>
        <strain evidence="6 7">KN1116</strain>
    </source>
</reference>
<keyword evidence="4" id="KW-0812">Transmembrane</keyword>
<feature type="transmembrane region" description="Helical" evidence="4">
    <location>
        <begin position="161"/>
        <end position="180"/>
    </location>
</feature>
<dbReference type="GO" id="GO:0016301">
    <property type="term" value="F:kinase activity"/>
    <property type="evidence" value="ECO:0007669"/>
    <property type="project" value="UniProtKB-KW"/>
</dbReference>